<evidence type="ECO:0000313" key="3">
    <source>
        <dbReference type="Proteomes" id="UP000595437"/>
    </source>
</evidence>
<name>A0A7T8H2Y2_CALRO</name>
<dbReference type="PROSITE" id="PS50222">
    <property type="entry name" value="EF_HAND_2"/>
    <property type="match status" value="1"/>
</dbReference>
<protein>
    <submittedName>
        <fullName evidence="2">Rhomboid-like protein</fullName>
    </submittedName>
</protein>
<feature type="domain" description="EF-hand" evidence="1">
    <location>
        <begin position="75"/>
        <end position="103"/>
    </location>
</feature>
<proteinExistence type="predicted"/>
<dbReference type="AlphaFoldDB" id="A0A7T8H2Y2"/>
<dbReference type="EMBL" id="CP045900">
    <property type="protein sequence ID" value="QQP42075.1"/>
    <property type="molecule type" value="Genomic_DNA"/>
</dbReference>
<evidence type="ECO:0000259" key="1">
    <source>
        <dbReference type="PROSITE" id="PS50222"/>
    </source>
</evidence>
<accession>A0A7T8H2Y2</accession>
<dbReference type="GO" id="GO:0005509">
    <property type="term" value="F:calcium ion binding"/>
    <property type="evidence" value="ECO:0007669"/>
    <property type="project" value="InterPro"/>
</dbReference>
<dbReference type="OrthoDB" id="270584at2759"/>
<dbReference type="InterPro" id="IPR002048">
    <property type="entry name" value="EF_hand_dom"/>
</dbReference>
<evidence type="ECO:0000313" key="2">
    <source>
        <dbReference type="EMBL" id="QQP42075.1"/>
    </source>
</evidence>
<dbReference type="Proteomes" id="UP000595437">
    <property type="component" value="Chromosome 11"/>
</dbReference>
<reference evidence="3" key="1">
    <citation type="submission" date="2021-01" db="EMBL/GenBank/DDBJ databases">
        <title>Caligus Genome Assembly.</title>
        <authorList>
            <person name="Gallardo-Escarate C."/>
        </authorList>
    </citation>
    <scope>NUCLEOTIDE SEQUENCE [LARGE SCALE GENOMIC DNA]</scope>
</reference>
<feature type="non-terminal residue" evidence="2">
    <location>
        <position position="1"/>
    </location>
</feature>
<feature type="non-terminal residue" evidence="2">
    <location>
        <position position="103"/>
    </location>
</feature>
<sequence length="103" mass="11495">VAVSPTSEWTSIPVTYEDPYCDAALHSTWRPLLSELNLDYVDYTYRTPKRILQGLGHGAEATGATSRGSTGHLGISVHKIKDIIRRSDKNNDGIIFYADWIET</sequence>
<gene>
    <name evidence="2" type="ORF">FKW44_016624</name>
</gene>
<keyword evidence="3" id="KW-1185">Reference proteome</keyword>
<organism evidence="2 3">
    <name type="scientific">Caligus rogercresseyi</name>
    <name type="common">Sea louse</name>
    <dbReference type="NCBI Taxonomy" id="217165"/>
    <lineage>
        <taxon>Eukaryota</taxon>
        <taxon>Metazoa</taxon>
        <taxon>Ecdysozoa</taxon>
        <taxon>Arthropoda</taxon>
        <taxon>Crustacea</taxon>
        <taxon>Multicrustacea</taxon>
        <taxon>Hexanauplia</taxon>
        <taxon>Copepoda</taxon>
        <taxon>Siphonostomatoida</taxon>
        <taxon>Caligidae</taxon>
        <taxon>Caligus</taxon>
    </lineage>
</organism>